<evidence type="ECO:0000313" key="2">
    <source>
        <dbReference type="Proteomes" id="UP000777438"/>
    </source>
</evidence>
<dbReference type="GO" id="GO:0005737">
    <property type="term" value="C:cytoplasm"/>
    <property type="evidence" value="ECO:0007669"/>
    <property type="project" value="TreeGrafter"/>
</dbReference>
<accession>A0A9P8WFB2</accession>
<dbReference type="SUPFAM" id="SSF54506">
    <property type="entry name" value="Diaminopimelate epimerase-like"/>
    <property type="match status" value="1"/>
</dbReference>
<dbReference type="Proteomes" id="UP000777438">
    <property type="component" value="Unassembled WGS sequence"/>
</dbReference>
<dbReference type="AlphaFoldDB" id="A0A9P8WFB2"/>
<dbReference type="OrthoDB" id="75169at2759"/>
<dbReference type="InterPro" id="IPR003719">
    <property type="entry name" value="Phenazine_PhzF-like"/>
</dbReference>
<gene>
    <name evidence="1" type="ORF">B0T10DRAFT_602768</name>
</gene>
<dbReference type="Gene3D" id="3.10.310.10">
    <property type="entry name" value="Diaminopimelate Epimerase, Chain A, domain 1"/>
    <property type="match status" value="2"/>
</dbReference>
<keyword evidence="2" id="KW-1185">Reference proteome</keyword>
<dbReference type="EMBL" id="JAGPYM010000003">
    <property type="protein sequence ID" value="KAH6897451.1"/>
    <property type="molecule type" value="Genomic_DNA"/>
</dbReference>
<dbReference type="Pfam" id="PF02567">
    <property type="entry name" value="PhzC-PhzF"/>
    <property type="match status" value="1"/>
</dbReference>
<sequence length="347" mass="37947">MSTVQFAVVDIFSSTPYKGNPLAVVNDLAGTLSDTQMKLITRQFNLSETTFFSKPQRDQATYRLRSFLPDGREVFGIGHNILGAWWYLAQAGFLDFSTPSPWSESEHVEVYTFHQELGDSVMPVQILRTKGLGGEEAQYSVSLAQATPKVHGLHPDLASLAESVGLEREDIGLPATSQDGRVSTLAPRVVSTASTFHLLVPVKSASALDKVVVQRDKLLKQLSLADNRAYGIYLFTPHVSDDGENMPDTYRARFFSLGMSTEDPATGSAAGPLSAFLYHQGHLRHVGRQANMTVWQGQNLGRECGIQVKLSILGDSSEEEEIKVELRGDGVRISEGSVIIPDSSLSF</sequence>
<evidence type="ECO:0000313" key="1">
    <source>
        <dbReference type="EMBL" id="KAH6897451.1"/>
    </source>
</evidence>
<dbReference type="PANTHER" id="PTHR13774:SF32">
    <property type="entry name" value="ANTISENSE-ENHANCING SEQUENCE 1"/>
    <property type="match status" value="1"/>
</dbReference>
<proteinExistence type="predicted"/>
<dbReference type="NCBIfam" id="TIGR00654">
    <property type="entry name" value="PhzF_family"/>
    <property type="match status" value="1"/>
</dbReference>
<protein>
    <recommendedName>
        <fullName evidence="3">Phenazine biosynthesis protein</fullName>
    </recommendedName>
</protein>
<name>A0A9P8WFB2_9HYPO</name>
<evidence type="ECO:0008006" key="3">
    <source>
        <dbReference type="Google" id="ProtNLM"/>
    </source>
</evidence>
<reference evidence="1 2" key="1">
    <citation type="journal article" date="2021" name="Nat. Commun.">
        <title>Genetic determinants of endophytism in the Arabidopsis root mycobiome.</title>
        <authorList>
            <person name="Mesny F."/>
            <person name="Miyauchi S."/>
            <person name="Thiergart T."/>
            <person name="Pickel B."/>
            <person name="Atanasova L."/>
            <person name="Karlsson M."/>
            <person name="Huettel B."/>
            <person name="Barry K.W."/>
            <person name="Haridas S."/>
            <person name="Chen C."/>
            <person name="Bauer D."/>
            <person name="Andreopoulos W."/>
            <person name="Pangilinan J."/>
            <person name="LaButti K."/>
            <person name="Riley R."/>
            <person name="Lipzen A."/>
            <person name="Clum A."/>
            <person name="Drula E."/>
            <person name="Henrissat B."/>
            <person name="Kohler A."/>
            <person name="Grigoriev I.V."/>
            <person name="Martin F.M."/>
            <person name="Hacquard S."/>
        </authorList>
    </citation>
    <scope>NUCLEOTIDE SEQUENCE [LARGE SCALE GENOMIC DNA]</scope>
    <source>
        <strain evidence="1 2">MPI-CAGE-CH-0241</strain>
    </source>
</reference>
<dbReference type="PANTHER" id="PTHR13774">
    <property type="entry name" value="PHENAZINE BIOSYNTHESIS PROTEIN"/>
    <property type="match status" value="1"/>
</dbReference>
<comment type="caution">
    <text evidence="1">The sequence shown here is derived from an EMBL/GenBank/DDBJ whole genome shotgun (WGS) entry which is preliminary data.</text>
</comment>
<organism evidence="1 2">
    <name type="scientific">Thelonectria olida</name>
    <dbReference type="NCBI Taxonomy" id="1576542"/>
    <lineage>
        <taxon>Eukaryota</taxon>
        <taxon>Fungi</taxon>
        <taxon>Dikarya</taxon>
        <taxon>Ascomycota</taxon>
        <taxon>Pezizomycotina</taxon>
        <taxon>Sordariomycetes</taxon>
        <taxon>Hypocreomycetidae</taxon>
        <taxon>Hypocreales</taxon>
        <taxon>Nectriaceae</taxon>
        <taxon>Thelonectria</taxon>
    </lineage>
</organism>
<dbReference type="GO" id="GO:0016853">
    <property type="term" value="F:isomerase activity"/>
    <property type="evidence" value="ECO:0007669"/>
    <property type="project" value="TreeGrafter"/>
</dbReference>